<proteinExistence type="predicted"/>
<name>A0A830GN66_9EURY</name>
<evidence type="ECO:0000259" key="3">
    <source>
        <dbReference type="Pfam" id="PF24463"/>
    </source>
</evidence>
<dbReference type="EMBL" id="BMOU01000005">
    <property type="protein sequence ID" value="GGN99610.1"/>
    <property type="molecule type" value="Genomic_DNA"/>
</dbReference>
<organism evidence="4 5">
    <name type="scientific">Haloarcula pellucida</name>
    <dbReference type="NCBI Taxonomy" id="1427151"/>
    <lineage>
        <taxon>Archaea</taxon>
        <taxon>Methanobacteriati</taxon>
        <taxon>Methanobacteriota</taxon>
        <taxon>Stenosarchaea group</taxon>
        <taxon>Halobacteria</taxon>
        <taxon>Halobacteriales</taxon>
        <taxon>Haloarculaceae</taxon>
        <taxon>Haloarcula</taxon>
    </lineage>
</organism>
<keyword evidence="2" id="KW-0472">Membrane</keyword>
<evidence type="ECO:0000256" key="2">
    <source>
        <dbReference type="SAM" id="Phobius"/>
    </source>
</evidence>
<feature type="transmembrane region" description="Helical" evidence="2">
    <location>
        <begin position="6"/>
        <end position="25"/>
    </location>
</feature>
<reference evidence="4" key="1">
    <citation type="journal article" date="2014" name="Int. J. Syst. Evol. Microbiol.">
        <title>Complete genome sequence of Corynebacterium casei LMG S-19264T (=DSM 44701T), isolated from a smear-ripened cheese.</title>
        <authorList>
            <consortium name="US DOE Joint Genome Institute (JGI-PGF)"/>
            <person name="Walter F."/>
            <person name="Albersmeier A."/>
            <person name="Kalinowski J."/>
            <person name="Ruckert C."/>
        </authorList>
    </citation>
    <scope>NUCLEOTIDE SEQUENCE</scope>
    <source>
        <strain evidence="4">JCM 17820</strain>
    </source>
</reference>
<dbReference type="Pfam" id="PF24463">
    <property type="entry name" value="DUF7577"/>
    <property type="match status" value="1"/>
</dbReference>
<comment type="caution">
    <text evidence="4">The sequence shown here is derived from an EMBL/GenBank/DDBJ whole genome shotgun (WGS) entry which is preliminary data.</text>
</comment>
<feature type="compositionally biased region" description="Basic and acidic residues" evidence="1">
    <location>
        <begin position="28"/>
        <end position="43"/>
    </location>
</feature>
<keyword evidence="2" id="KW-0812">Transmembrane</keyword>
<dbReference type="AlphaFoldDB" id="A0A830GN66"/>
<keyword evidence="2" id="KW-1133">Transmembrane helix</keyword>
<accession>A0A830GN66</accession>
<dbReference type="InterPro" id="IPR055999">
    <property type="entry name" value="DUF7577"/>
</dbReference>
<keyword evidence="5" id="KW-1185">Reference proteome</keyword>
<evidence type="ECO:0000256" key="1">
    <source>
        <dbReference type="SAM" id="MobiDB-lite"/>
    </source>
</evidence>
<protein>
    <recommendedName>
        <fullName evidence="3">DUF7577 domain-containing protein</fullName>
    </recommendedName>
</protein>
<evidence type="ECO:0000313" key="4">
    <source>
        <dbReference type="EMBL" id="GGN99610.1"/>
    </source>
</evidence>
<reference evidence="4" key="2">
    <citation type="submission" date="2020-09" db="EMBL/GenBank/DDBJ databases">
        <authorList>
            <person name="Sun Q."/>
            <person name="Ohkuma M."/>
        </authorList>
    </citation>
    <scope>NUCLEOTIDE SEQUENCE</scope>
    <source>
        <strain evidence="4">JCM 17820</strain>
    </source>
</reference>
<dbReference type="Proteomes" id="UP000605784">
    <property type="component" value="Unassembled WGS sequence"/>
</dbReference>
<feature type="region of interest" description="Disordered" evidence="1">
    <location>
        <begin position="28"/>
        <end position="51"/>
    </location>
</feature>
<sequence>MDTWVWLTAYVVGFGLLQVLLYRYFRRSDPSPETTEGRVDRHGGHGSPGTDVQGVVPCDHCGTVNEAHRMVRYCRSCTESLR</sequence>
<gene>
    <name evidence="4" type="ORF">GCM10009030_31370</name>
</gene>
<feature type="domain" description="DUF7577" evidence="3">
    <location>
        <begin position="54"/>
        <end position="82"/>
    </location>
</feature>
<evidence type="ECO:0000313" key="5">
    <source>
        <dbReference type="Proteomes" id="UP000605784"/>
    </source>
</evidence>
<dbReference type="RefSeq" id="WP_189000091.1">
    <property type="nucleotide sequence ID" value="NZ_BMOU01000005.1"/>
</dbReference>